<keyword evidence="2" id="KW-0812">Transmembrane</keyword>
<feature type="signal peptide" evidence="3">
    <location>
        <begin position="1"/>
        <end position="19"/>
    </location>
</feature>
<feature type="compositionally biased region" description="Acidic residues" evidence="1">
    <location>
        <begin position="143"/>
        <end position="153"/>
    </location>
</feature>
<feature type="region of interest" description="Disordered" evidence="1">
    <location>
        <begin position="112"/>
        <end position="201"/>
    </location>
</feature>
<protein>
    <recommendedName>
        <fullName evidence="6">Activin types I and II receptor domain-containing protein</fullName>
    </recommendedName>
</protein>
<feature type="transmembrane region" description="Helical" evidence="2">
    <location>
        <begin position="369"/>
        <end position="396"/>
    </location>
</feature>
<sequence length="450" mass="49301">MNEVLFLLLLFGVLHFGSAATCYCNQHYWTFHCQTRGSGIGVCQSPHCIIAQSKLRNRTITTYKCGPARIDKDECFSHITNFGSLERVCYCNTDRCNTNEFIENYFRNVTGEPKQTLEGQGTSEDWYNHKHHHGHKHSHGSDGDEDDEEENEYGESGVVVGNGKWPERSENSRETTGTQESGRVNSTFPGGITTAKPIAEGQKEVVGGKSVNGTGQLGSAGNQTIGGAGIKPGNATASVVSTTAVYTTGIGGRPATGTTHAVMGTSTPHPYTTGFPLYPRNETYNGTPYRPNQITVVPNLNGSATSQSQTTVPPRTSPHPLIVPGHPEGPNMKREIPPGAGPHFPFVQSSQDSVRLMRMEVRLNQERSLLHWILALLIVCLVVLLVLASFNGFLMFRMYPLLLILRGLTPVEKISPPIEPDRKQEEPLFTRTVTSPPPPYQKPHTLPEKA</sequence>
<feature type="compositionally biased region" description="Basic residues" evidence="1">
    <location>
        <begin position="129"/>
        <end position="138"/>
    </location>
</feature>
<dbReference type="Proteomes" id="UP001175271">
    <property type="component" value="Unassembled WGS sequence"/>
</dbReference>
<keyword evidence="5" id="KW-1185">Reference proteome</keyword>
<keyword evidence="2" id="KW-0472">Membrane</keyword>
<gene>
    <name evidence="4" type="ORF">QR680_006481</name>
</gene>
<evidence type="ECO:0000256" key="3">
    <source>
        <dbReference type="SAM" id="SignalP"/>
    </source>
</evidence>
<feature type="compositionally biased region" description="Polar residues" evidence="1">
    <location>
        <begin position="174"/>
        <end position="188"/>
    </location>
</feature>
<organism evidence="4 5">
    <name type="scientific">Steinernema hermaphroditum</name>
    <dbReference type="NCBI Taxonomy" id="289476"/>
    <lineage>
        <taxon>Eukaryota</taxon>
        <taxon>Metazoa</taxon>
        <taxon>Ecdysozoa</taxon>
        <taxon>Nematoda</taxon>
        <taxon>Chromadorea</taxon>
        <taxon>Rhabditida</taxon>
        <taxon>Tylenchina</taxon>
        <taxon>Panagrolaimomorpha</taxon>
        <taxon>Strongyloidoidea</taxon>
        <taxon>Steinernematidae</taxon>
        <taxon>Steinernema</taxon>
    </lineage>
</organism>
<reference evidence="4" key="1">
    <citation type="submission" date="2023-06" db="EMBL/GenBank/DDBJ databases">
        <title>Genomic analysis of the entomopathogenic nematode Steinernema hermaphroditum.</title>
        <authorList>
            <person name="Schwarz E.M."/>
            <person name="Heppert J.K."/>
            <person name="Baniya A."/>
            <person name="Schwartz H.T."/>
            <person name="Tan C.-H."/>
            <person name="Antoshechkin I."/>
            <person name="Sternberg P.W."/>
            <person name="Goodrich-Blair H."/>
            <person name="Dillman A.R."/>
        </authorList>
    </citation>
    <scope>NUCLEOTIDE SEQUENCE</scope>
    <source>
        <strain evidence="4">PS9179</strain>
        <tissue evidence="4">Whole animal</tissue>
    </source>
</reference>
<keyword evidence="2" id="KW-1133">Transmembrane helix</keyword>
<evidence type="ECO:0000313" key="5">
    <source>
        <dbReference type="Proteomes" id="UP001175271"/>
    </source>
</evidence>
<dbReference type="AlphaFoldDB" id="A0AA39LXI5"/>
<proteinExistence type="predicted"/>
<dbReference type="EMBL" id="JAUCMV010000003">
    <property type="protein sequence ID" value="KAK0412925.1"/>
    <property type="molecule type" value="Genomic_DNA"/>
</dbReference>
<evidence type="ECO:0000256" key="2">
    <source>
        <dbReference type="SAM" id="Phobius"/>
    </source>
</evidence>
<evidence type="ECO:0000313" key="4">
    <source>
        <dbReference type="EMBL" id="KAK0412925.1"/>
    </source>
</evidence>
<evidence type="ECO:0000256" key="1">
    <source>
        <dbReference type="SAM" id="MobiDB-lite"/>
    </source>
</evidence>
<feature type="compositionally biased region" description="Low complexity" evidence="1">
    <location>
        <begin position="154"/>
        <end position="163"/>
    </location>
</feature>
<feature type="compositionally biased region" description="Basic and acidic residues" evidence="1">
    <location>
        <begin position="419"/>
        <end position="428"/>
    </location>
</feature>
<name>A0AA39LXI5_9BILA</name>
<feature type="chain" id="PRO_5041444272" description="Activin types I and II receptor domain-containing protein" evidence="3">
    <location>
        <begin position="20"/>
        <end position="450"/>
    </location>
</feature>
<feature type="region of interest" description="Disordered" evidence="1">
    <location>
        <begin position="415"/>
        <end position="450"/>
    </location>
</feature>
<evidence type="ECO:0008006" key="6">
    <source>
        <dbReference type="Google" id="ProtNLM"/>
    </source>
</evidence>
<comment type="caution">
    <text evidence="4">The sequence shown here is derived from an EMBL/GenBank/DDBJ whole genome shotgun (WGS) entry which is preliminary data.</text>
</comment>
<keyword evidence="3" id="KW-0732">Signal</keyword>
<accession>A0AA39LXI5</accession>